<dbReference type="Pfam" id="PF26498">
    <property type="entry name" value="DUF8164"/>
    <property type="match status" value="1"/>
</dbReference>
<sequence>MVRTSKLARKITSFLIGYYVRINAINIFTNKEVARLSMEPEYSLMLQTNRTAVNPGDTVTIEVYITGWGRANRGKLSIVYSNPELISEQNPPTSEERVTSKQVYTGVQYPQNKPPSDVERQLDSIGTAIRLNDGYFMSHPEILTNPGYPPIISEVSLGDRKPPIAININVSETAAPGDYYITFTMSYGHGSLIKQDQQRVNIQVNTLPEYFRREIELAVVLGGIGAVIAIILPLASDLSGILLNIVISIGILFSIYVFDRLYTKYERY</sequence>
<protein>
    <recommendedName>
        <fullName evidence="2">DUF8164 domain-containing protein</fullName>
    </recommendedName>
</protein>
<evidence type="ECO:0000313" key="3">
    <source>
        <dbReference type="EMBL" id="GAA0449341.1"/>
    </source>
</evidence>
<dbReference type="Proteomes" id="UP001500962">
    <property type="component" value="Unassembled WGS sequence"/>
</dbReference>
<dbReference type="InterPro" id="IPR058478">
    <property type="entry name" value="DUF8164"/>
</dbReference>
<name>A0AAV3SBY8_HALDO</name>
<keyword evidence="1" id="KW-1133">Transmembrane helix</keyword>
<feature type="transmembrane region" description="Helical" evidence="1">
    <location>
        <begin position="217"/>
        <end position="235"/>
    </location>
</feature>
<reference evidence="3" key="1">
    <citation type="journal article" date="2014" name="Int. J. Syst. Evol. Microbiol.">
        <title>Complete genome sequence of Corynebacterium casei LMG S-19264T (=DSM 44701T), isolated from a smear-ripened cheese.</title>
        <authorList>
            <consortium name="US DOE Joint Genome Institute (JGI-PGF)"/>
            <person name="Walter F."/>
            <person name="Albersmeier A."/>
            <person name="Kalinowski J."/>
            <person name="Ruckert C."/>
        </authorList>
    </citation>
    <scope>NUCLEOTIDE SEQUENCE</scope>
    <source>
        <strain evidence="3">JCM 12289</strain>
    </source>
</reference>
<keyword evidence="1" id="KW-0472">Membrane</keyword>
<evidence type="ECO:0000313" key="4">
    <source>
        <dbReference type="Proteomes" id="UP001500962"/>
    </source>
</evidence>
<accession>A0AAV3SBY8</accession>
<keyword evidence="1" id="KW-0812">Transmembrane</keyword>
<comment type="caution">
    <text evidence="3">The sequence shown here is derived from an EMBL/GenBank/DDBJ whole genome shotgun (WGS) entry which is preliminary data.</text>
</comment>
<evidence type="ECO:0000259" key="2">
    <source>
        <dbReference type="Pfam" id="PF26498"/>
    </source>
</evidence>
<dbReference type="AlphaFoldDB" id="A0AAV3SBY8"/>
<evidence type="ECO:0000256" key="1">
    <source>
        <dbReference type="SAM" id="Phobius"/>
    </source>
</evidence>
<feature type="transmembrane region" description="Helical" evidence="1">
    <location>
        <begin position="241"/>
        <end position="258"/>
    </location>
</feature>
<dbReference type="EMBL" id="BAAADN010000002">
    <property type="protein sequence ID" value="GAA0449341.1"/>
    <property type="molecule type" value="Genomic_DNA"/>
</dbReference>
<organism evidence="3 4">
    <name type="scientific">Halococcus dombrowskii</name>
    <dbReference type="NCBI Taxonomy" id="179637"/>
    <lineage>
        <taxon>Archaea</taxon>
        <taxon>Methanobacteriati</taxon>
        <taxon>Methanobacteriota</taxon>
        <taxon>Stenosarchaea group</taxon>
        <taxon>Halobacteria</taxon>
        <taxon>Halobacteriales</taxon>
        <taxon>Halococcaceae</taxon>
        <taxon>Halococcus</taxon>
    </lineage>
</organism>
<proteinExistence type="predicted"/>
<feature type="domain" description="DUF8164" evidence="2">
    <location>
        <begin position="41"/>
        <end position="223"/>
    </location>
</feature>
<gene>
    <name evidence="3" type="ORF">GCM10008985_00900</name>
</gene>
<reference evidence="3" key="2">
    <citation type="submission" date="2023-12" db="EMBL/GenBank/DDBJ databases">
        <authorList>
            <person name="Sun Q."/>
            <person name="Inoue M."/>
        </authorList>
    </citation>
    <scope>NUCLEOTIDE SEQUENCE</scope>
    <source>
        <strain evidence="3">JCM 12289</strain>
    </source>
</reference>